<keyword evidence="3" id="KW-1185">Reference proteome</keyword>
<reference evidence="2 3" key="1">
    <citation type="journal article" date="2017" name="Nat. Commun.">
        <title>Genome assembly with in vitro proximity ligation data and whole-genome triplication in lettuce.</title>
        <authorList>
            <person name="Reyes-Chin-Wo S."/>
            <person name="Wang Z."/>
            <person name="Yang X."/>
            <person name="Kozik A."/>
            <person name="Arikit S."/>
            <person name="Song C."/>
            <person name="Xia L."/>
            <person name="Froenicke L."/>
            <person name="Lavelle D.O."/>
            <person name="Truco M.J."/>
            <person name="Xia R."/>
            <person name="Zhu S."/>
            <person name="Xu C."/>
            <person name="Xu H."/>
            <person name="Xu X."/>
            <person name="Cox K."/>
            <person name="Korf I."/>
            <person name="Meyers B.C."/>
            <person name="Michelmore R.W."/>
        </authorList>
    </citation>
    <scope>NUCLEOTIDE SEQUENCE [LARGE SCALE GENOMIC DNA]</scope>
    <source>
        <strain evidence="3">cv. Salinas</strain>
        <tissue evidence="2">Seedlings</tissue>
    </source>
</reference>
<sequence>MVISSTRGAMVRHIGTSVLHIIPCGNKGYRGFVGGCQDKPRGVYEVIEAQTEDAINGDTREGIFQIDERFELPDEITSSERLCLITNTNATQQVSDNEDEESEPGEFDVEEEEEADNDEDEVVYYNLLDLDQDDSDS</sequence>
<gene>
    <name evidence="2" type="ORF">LSAT_V11C300127360</name>
</gene>
<proteinExistence type="predicted"/>
<evidence type="ECO:0000313" key="2">
    <source>
        <dbReference type="EMBL" id="KAJ0218154.1"/>
    </source>
</evidence>
<dbReference type="AlphaFoldDB" id="A0A9R1XMA6"/>
<dbReference type="EMBL" id="NBSK02000003">
    <property type="protein sequence ID" value="KAJ0218154.1"/>
    <property type="molecule type" value="Genomic_DNA"/>
</dbReference>
<comment type="caution">
    <text evidence="2">The sequence shown here is derived from an EMBL/GenBank/DDBJ whole genome shotgun (WGS) entry which is preliminary data.</text>
</comment>
<evidence type="ECO:0000313" key="3">
    <source>
        <dbReference type="Proteomes" id="UP000235145"/>
    </source>
</evidence>
<organism evidence="2 3">
    <name type="scientific">Lactuca sativa</name>
    <name type="common">Garden lettuce</name>
    <dbReference type="NCBI Taxonomy" id="4236"/>
    <lineage>
        <taxon>Eukaryota</taxon>
        <taxon>Viridiplantae</taxon>
        <taxon>Streptophyta</taxon>
        <taxon>Embryophyta</taxon>
        <taxon>Tracheophyta</taxon>
        <taxon>Spermatophyta</taxon>
        <taxon>Magnoliopsida</taxon>
        <taxon>eudicotyledons</taxon>
        <taxon>Gunneridae</taxon>
        <taxon>Pentapetalae</taxon>
        <taxon>asterids</taxon>
        <taxon>campanulids</taxon>
        <taxon>Asterales</taxon>
        <taxon>Asteraceae</taxon>
        <taxon>Cichorioideae</taxon>
        <taxon>Cichorieae</taxon>
        <taxon>Lactucinae</taxon>
        <taxon>Lactuca</taxon>
    </lineage>
</organism>
<protein>
    <submittedName>
        <fullName evidence="2">Uncharacterized protein</fullName>
    </submittedName>
</protein>
<feature type="region of interest" description="Disordered" evidence="1">
    <location>
        <begin position="87"/>
        <end position="122"/>
    </location>
</feature>
<dbReference type="Proteomes" id="UP000235145">
    <property type="component" value="Unassembled WGS sequence"/>
</dbReference>
<accession>A0A9R1XMA6</accession>
<evidence type="ECO:0000256" key="1">
    <source>
        <dbReference type="SAM" id="MobiDB-lite"/>
    </source>
</evidence>
<name>A0A9R1XMA6_LACSA</name>
<feature type="compositionally biased region" description="Acidic residues" evidence="1">
    <location>
        <begin position="96"/>
        <end position="122"/>
    </location>
</feature>